<gene>
    <name evidence="1" type="ORF">LCGC14_1031370</name>
</gene>
<proteinExistence type="predicted"/>
<name>A0A0F9NG97_9ZZZZ</name>
<dbReference type="EMBL" id="LAZR01004189">
    <property type="protein sequence ID" value="KKN10957.1"/>
    <property type="molecule type" value="Genomic_DNA"/>
</dbReference>
<sequence length="110" mass="11958">MLAEFSSSNLTDANDLPAGGMVDGVGLSIQWQSGPLGKEGVDRIEPNGAFVETLIAAALQRIRWYQEVCGGKFRCMENTNAIAHLSDALRALDQRTKNREARGVEGTHQE</sequence>
<comment type="caution">
    <text evidence="1">The sequence shown here is derived from an EMBL/GenBank/DDBJ whole genome shotgun (WGS) entry which is preliminary data.</text>
</comment>
<dbReference type="AlphaFoldDB" id="A0A0F9NG97"/>
<protein>
    <submittedName>
        <fullName evidence="1">Uncharacterized protein</fullName>
    </submittedName>
</protein>
<accession>A0A0F9NG97</accession>
<evidence type="ECO:0000313" key="1">
    <source>
        <dbReference type="EMBL" id="KKN10957.1"/>
    </source>
</evidence>
<reference evidence="1" key="1">
    <citation type="journal article" date="2015" name="Nature">
        <title>Complex archaea that bridge the gap between prokaryotes and eukaryotes.</title>
        <authorList>
            <person name="Spang A."/>
            <person name="Saw J.H."/>
            <person name="Jorgensen S.L."/>
            <person name="Zaremba-Niedzwiedzka K."/>
            <person name="Martijn J."/>
            <person name="Lind A.E."/>
            <person name="van Eijk R."/>
            <person name="Schleper C."/>
            <person name="Guy L."/>
            <person name="Ettema T.J."/>
        </authorList>
    </citation>
    <scope>NUCLEOTIDE SEQUENCE</scope>
</reference>
<organism evidence="1">
    <name type="scientific">marine sediment metagenome</name>
    <dbReference type="NCBI Taxonomy" id="412755"/>
    <lineage>
        <taxon>unclassified sequences</taxon>
        <taxon>metagenomes</taxon>
        <taxon>ecological metagenomes</taxon>
    </lineage>
</organism>